<dbReference type="SMART" id="SM00245">
    <property type="entry name" value="TSPc"/>
    <property type="match status" value="1"/>
</dbReference>
<dbReference type="SUPFAM" id="SSF52096">
    <property type="entry name" value="ClpP/crotonase"/>
    <property type="match status" value="1"/>
</dbReference>
<dbReference type="SUPFAM" id="SSF50156">
    <property type="entry name" value="PDZ domain-like"/>
    <property type="match status" value="1"/>
</dbReference>
<dbReference type="SMART" id="SM00228">
    <property type="entry name" value="PDZ"/>
    <property type="match status" value="1"/>
</dbReference>
<dbReference type="PANTHER" id="PTHR32060">
    <property type="entry name" value="TAIL-SPECIFIC PROTEASE"/>
    <property type="match status" value="1"/>
</dbReference>
<keyword evidence="4 5" id="KW-0720">Serine protease</keyword>
<feature type="domain" description="PDZ" evidence="7">
    <location>
        <begin position="376"/>
        <end position="438"/>
    </location>
</feature>
<dbReference type="InterPro" id="IPR001478">
    <property type="entry name" value="PDZ"/>
</dbReference>
<evidence type="ECO:0000259" key="7">
    <source>
        <dbReference type="PROSITE" id="PS50106"/>
    </source>
</evidence>
<protein>
    <recommendedName>
        <fullName evidence="7">PDZ domain-containing protein</fullName>
    </recommendedName>
</protein>
<evidence type="ECO:0000256" key="5">
    <source>
        <dbReference type="RuleBase" id="RU004404"/>
    </source>
</evidence>
<comment type="similarity">
    <text evidence="1 5">Belongs to the peptidase S41A family.</text>
</comment>
<dbReference type="EMBL" id="MHQO01000006">
    <property type="protein sequence ID" value="OHA07620.1"/>
    <property type="molecule type" value="Genomic_DNA"/>
</dbReference>
<accession>A0A1G2L7T5</accession>
<proteinExistence type="inferred from homology"/>
<keyword evidence="6" id="KW-0472">Membrane</keyword>
<keyword evidence="6" id="KW-1133">Transmembrane helix</keyword>
<dbReference type="PROSITE" id="PS50106">
    <property type="entry name" value="PDZ"/>
    <property type="match status" value="1"/>
</dbReference>
<dbReference type="InterPro" id="IPR036034">
    <property type="entry name" value="PDZ_sf"/>
</dbReference>
<dbReference type="Proteomes" id="UP000177982">
    <property type="component" value="Unassembled WGS sequence"/>
</dbReference>
<evidence type="ECO:0000256" key="2">
    <source>
        <dbReference type="ARBA" id="ARBA00022670"/>
    </source>
</evidence>
<dbReference type="GO" id="GO:0006508">
    <property type="term" value="P:proteolysis"/>
    <property type="evidence" value="ECO:0007669"/>
    <property type="project" value="UniProtKB-KW"/>
</dbReference>
<dbReference type="Pfam" id="PF13180">
    <property type="entry name" value="PDZ_2"/>
    <property type="match status" value="1"/>
</dbReference>
<dbReference type="Pfam" id="PF03572">
    <property type="entry name" value="Peptidase_S41"/>
    <property type="match status" value="1"/>
</dbReference>
<dbReference type="NCBIfam" id="TIGR00225">
    <property type="entry name" value="prc"/>
    <property type="match status" value="1"/>
</dbReference>
<dbReference type="GO" id="GO:0030288">
    <property type="term" value="C:outer membrane-bounded periplasmic space"/>
    <property type="evidence" value="ECO:0007669"/>
    <property type="project" value="TreeGrafter"/>
</dbReference>
<dbReference type="GO" id="GO:0008236">
    <property type="term" value="F:serine-type peptidase activity"/>
    <property type="evidence" value="ECO:0007669"/>
    <property type="project" value="UniProtKB-KW"/>
</dbReference>
<dbReference type="Gene3D" id="3.90.226.10">
    <property type="entry name" value="2-enoyl-CoA Hydratase, Chain A, domain 1"/>
    <property type="match status" value="1"/>
</dbReference>
<evidence type="ECO:0000256" key="6">
    <source>
        <dbReference type="SAM" id="Phobius"/>
    </source>
</evidence>
<sequence>MEFGQAKCGLWHGERSGSSALFCYFDNKKRREEMKSKTGLIAVILMAMCVMVGFSPVLAADYLADFRDSSTVTDPNATPSLLPAAAQDSITASQRQIDVSVLMPDGTTANYQGNGFVVHEDGWIVSTTGFLNGVNILAHPDDILFQTSPIYPLGFFEESGLAVFKAMDVPEDRALFTAMKQGFVRKVEFAAETSSGATVYAHRDGYSVRGTSAFIYTKTPFRAHVLGVVSKLDIRFGEPEGKYILIDRQIPSFLIGAMVVDERGRVVGMAYANDGEYGMLLSAQTIQEKFGEFLVSYVNYTAAGGITLEEKFGIGRQKNLIDEITVLIAVNALERPKNLARCVTEMLVMTRSGECRDRFSHYEPRVVAEAMGEDIRGELGGVGMELTMRDGYVTVVALIDGTPASRANVKAGDVISAVNGVDVRDVKTAVKLIRGAPGTEVEVTILRKGAKVPMKVKLIREKITVQSVRAATTPDVPPIGILTTTVFNENTPELFGAELQKFVDQGINRVALDFRNDPGGLLNSAFRMLAYFMKPDDTAIVMKERSQETVYDVNRLVKEKKIKKENVGAFRNLKVVILVNEGSASASEIFSGTMKDYGYTVVGKPTFQKGVGQSVFPLSDGSTLSLTTFEFLVGNNHVVIRDKGVTPTVIVENPEDKSKDLQLEEALRILKGTDVSPSSINF</sequence>
<dbReference type="InterPro" id="IPR004447">
    <property type="entry name" value="Peptidase_S41A"/>
</dbReference>
<dbReference type="CDD" id="cd06782">
    <property type="entry name" value="cpPDZ_CPP-like"/>
    <property type="match status" value="1"/>
</dbReference>
<evidence type="ECO:0000256" key="3">
    <source>
        <dbReference type="ARBA" id="ARBA00022801"/>
    </source>
</evidence>
<evidence type="ECO:0000256" key="1">
    <source>
        <dbReference type="ARBA" id="ARBA00009179"/>
    </source>
</evidence>
<feature type="transmembrane region" description="Helical" evidence="6">
    <location>
        <begin position="38"/>
        <end position="59"/>
    </location>
</feature>
<gene>
    <name evidence="8" type="ORF">A2934_04875</name>
</gene>
<keyword evidence="6" id="KW-0812">Transmembrane</keyword>
<dbReference type="GO" id="GO:0004175">
    <property type="term" value="F:endopeptidase activity"/>
    <property type="evidence" value="ECO:0007669"/>
    <property type="project" value="TreeGrafter"/>
</dbReference>
<evidence type="ECO:0000256" key="4">
    <source>
        <dbReference type="ARBA" id="ARBA00022825"/>
    </source>
</evidence>
<dbReference type="Gene3D" id="2.30.42.10">
    <property type="match status" value="1"/>
</dbReference>
<evidence type="ECO:0000313" key="8">
    <source>
        <dbReference type="EMBL" id="OHA07620.1"/>
    </source>
</evidence>
<comment type="caution">
    <text evidence="8">The sequence shown here is derived from an EMBL/GenBank/DDBJ whole genome shotgun (WGS) entry which is preliminary data.</text>
</comment>
<dbReference type="CDD" id="cd07560">
    <property type="entry name" value="Peptidase_S41_CPP"/>
    <property type="match status" value="1"/>
</dbReference>
<evidence type="ECO:0000313" key="9">
    <source>
        <dbReference type="Proteomes" id="UP000177982"/>
    </source>
</evidence>
<dbReference type="PANTHER" id="PTHR32060:SF30">
    <property type="entry name" value="CARBOXY-TERMINAL PROCESSING PROTEASE CTPA"/>
    <property type="match status" value="1"/>
</dbReference>
<dbReference type="GO" id="GO:0007165">
    <property type="term" value="P:signal transduction"/>
    <property type="evidence" value="ECO:0007669"/>
    <property type="project" value="TreeGrafter"/>
</dbReference>
<keyword evidence="2 5" id="KW-0645">Protease</keyword>
<organism evidence="8 9">
    <name type="scientific">Candidatus Sungbacteria bacterium RIFCSPLOWO2_01_FULL_47_10</name>
    <dbReference type="NCBI Taxonomy" id="1802276"/>
    <lineage>
        <taxon>Bacteria</taxon>
        <taxon>Candidatus Sungiibacteriota</taxon>
    </lineage>
</organism>
<reference evidence="8 9" key="1">
    <citation type="journal article" date="2016" name="Nat. Commun.">
        <title>Thousands of microbial genomes shed light on interconnected biogeochemical processes in an aquifer system.</title>
        <authorList>
            <person name="Anantharaman K."/>
            <person name="Brown C.T."/>
            <person name="Hug L.A."/>
            <person name="Sharon I."/>
            <person name="Castelle C.J."/>
            <person name="Probst A.J."/>
            <person name="Thomas B.C."/>
            <person name="Singh A."/>
            <person name="Wilkins M.J."/>
            <person name="Karaoz U."/>
            <person name="Brodie E.L."/>
            <person name="Williams K.H."/>
            <person name="Hubbard S.S."/>
            <person name="Banfield J.F."/>
        </authorList>
    </citation>
    <scope>NUCLEOTIDE SEQUENCE [LARGE SCALE GENOMIC DNA]</scope>
</reference>
<dbReference type="InterPro" id="IPR029045">
    <property type="entry name" value="ClpP/crotonase-like_dom_sf"/>
</dbReference>
<dbReference type="InterPro" id="IPR005151">
    <property type="entry name" value="Tail-specific_protease"/>
</dbReference>
<keyword evidence="3 5" id="KW-0378">Hydrolase</keyword>
<dbReference type="AlphaFoldDB" id="A0A1G2L7T5"/>
<name>A0A1G2L7T5_9BACT</name>